<accession>B5HVR2</accession>
<evidence type="ECO:0000313" key="4">
    <source>
        <dbReference type="Proteomes" id="UP000002785"/>
    </source>
</evidence>
<protein>
    <recommendedName>
        <fullName evidence="5">Serine/threonine protein kinase</fullName>
    </recommendedName>
</protein>
<keyword evidence="2" id="KW-0812">Transmembrane</keyword>
<feature type="transmembrane region" description="Helical" evidence="2">
    <location>
        <begin position="48"/>
        <end position="69"/>
    </location>
</feature>
<dbReference type="HOGENOM" id="CLU_2511389_0_0_11"/>
<name>B5HVR2_STRX2</name>
<evidence type="ECO:0000256" key="1">
    <source>
        <dbReference type="SAM" id="MobiDB-lite"/>
    </source>
</evidence>
<evidence type="ECO:0000256" key="2">
    <source>
        <dbReference type="SAM" id="Phobius"/>
    </source>
</evidence>
<keyword evidence="4" id="KW-1185">Reference proteome</keyword>
<reference evidence="3" key="1">
    <citation type="submission" date="2009-10" db="EMBL/GenBank/DDBJ databases">
        <title>The genome sequence of Streptomyces sviceus strain ATCC 29083.</title>
        <authorList>
            <consortium name="The Broad Institute Genome Sequencing Platform"/>
            <consortium name="Broad Institute Microbial Sequencing Center"/>
            <person name="Fischbach M."/>
            <person name="Godfrey P."/>
            <person name="Ward D."/>
            <person name="Young S."/>
            <person name="Zeng Q."/>
            <person name="Koehrsen M."/>
            <person name="Alvarado L."/>
            <person name="Berlin A.M."/>
            <person name="Bochicchio J."/>
            <person name="Borenstein D."/>
            <person name="Chapman S.B."/>
            <person name="Chen Z."/>
            <person name="Engels R."/>
            <person name="Freedman E."/>
            <person name="Gellesch M."/>
            <person name="Goldberg J."/>
            <person name="Griggs A."/>
            <person name="Gujja S."/>
            <person name="Heilman E.R."/>
            <person name="Heiman D.I."/>
            <person name="Hepburn T.A."/>
            <person name="Howarth C."/>
            <person name="Jen D."/>
            <person name="Larson L."/>
            <person name="Lewis B."/>
            <person name="Mehta T."/>
            <person name="Park D."/>
            <person name="Pearson M."/>
            <person name="Richards J."/>
            <person name="Roberts A."/>
            <person name="Saif S."/>
            <person name="Shea T.D."/>
            <person name="Shenoy N."/>
            <person name="Sisk P."/>
            <person name="Stolte C."/>
            <person name="Sykes S.N."/>
            <person name="Thomson T."/>
            <person name="Walk T."/>
            <person name="White J."/>
            <person name="Yandava C."/>
            <person name="Straight P."/>
            <person name="Clardy J."/>
            <person name="Hung D."/>
            <person name="Kolter R."/>
            <person name="Mekalanos J."/>
            <person name="Walker S."/>
            <person name="Walsh C.T."/>
            <person name="Wieland-Brown L.C."/>
            <person name="Haas B."/>
            <person name="Nusbaum C."/>
            <person name="Birren B."/>
        </authorList>
    </citation>
    <scope>NUCLEOTIDE SEQUENCE [LARGE SCALE GENOMIC DNA]</scope>
    <source>
        <strain evidence="3">ATCC 29083</strain>
    </source>
</reference>
<proteinExistence type="predicted"/>
<dbReference type="EMBL" id="CM000951">
    <property type="protein sequence ID" value="EDY56917.1"/>
    <property type="molecule type" value="Genomic_DNA"/>
</dbReference>
<keyword evidence="2" id="KW-0472">Membrane</keyword>
<dbReference type="Proteomes" id="UP000002785">
    <property type="component" value="Chromosome"/>
</dbReference>
<keyword evidence="2" id="KW-1133">Transmembrane helix</keyword>
<dbReference type="RefSeq" id="WP_007383599.1">
    <property type="nucleotide sequence ID" value="NZ_CM000951.1"/>
</dbReference>
<feature type="region of interest" description="Disordered" evidence="1">
    <location>
        <begin position="1"/>
        <end position="41"/>
    </location>
</feature>
<evidence type="ECO:0008006" key="5">
    <source>
        <dbReference type="Google" id="ProtNLM"/>
    </source>
</evidence>
<sequence length="85" mass="8546">MEEHGSADPADGAGRGHARESLSPGTHMTPYRWESDPEPGDRSRAVTLALLAVALVVALGAGGSVYAVLDDESPGAAPTAPPASP</sequence>
<dbReference type="AlphaFoldDB" id="B5HVR2"/>
<evidence type="ECO:0000313" key="3">
    <source>
        <dbReference type="EMBL" id="EDY56917.1"/>
    </source>
</evidence>
<organism evidence="3 4">
    <name type="scientific">Streptomyces sviceus (strain ATCC 29083 / DSM 924 / JCM 4929 / NBRC 13980 / NCIMB 11184 / NRRL 5439 / UC 5370)</name>
    <dbReference type="NCBI Taxonomy" id="463191"/>
    <lineage>
        <taxon>Bacteria</taxon>
        <taxon>Bacillati</taxon>
        <taxon>Actinomycetota</taxon>
        <taxon>Actinomycetes</taxon>
        <taxon>Kitasatosporales</taxon>
        <taxon>Streptomycetaceae</taxon>
        <taxon>Streptomyces</taxon>
    </lineage>
</organism>
<dbReference type="OrthoDB" id="4335074at2"/>
<gene>
    <name evidence="3" type="ORF">SSEG_03497</name>
</gene>
<dbReference type="eggNOG" id="ENOG5030Q5K">
    <property type="taxonomic scope" value="Bacteria"/>
</dbReference>